<sequence length="376" mass="42826">MEYLGDKLTVAHTHVNQWMGTMRRSLHEALSLVTTAVTHERSGGEQGTRNPLKRTSSFRHFASRSRESFRRFSVRSQQRFSSLRKRHTAGDQADPEQLKQCVTRFSTVNKDTDSLVQETERQYGTRSQEEQLQCEDRFASDLSTYVDSRKQLPQSRLSSVSQSETEHDSITDQQNTRLDLSSMDTDSTDGIENILSAHESIASDFSFIDQTSVLDSTAQKNRVHLSRKSQRRAPSQSQRRSRLLQPSSQLAVIKDTDSPWMYTDSTSLTEDKPEKEETDEERPQKTPVQQQRMSMFPVIDPSALKAQLRKRQEPESNSDSPSQPSRSPKSPLSQGALGVKLLPTSADKQDRGTEESPAWLKELKSKKRQSQYENNT</sequence>
<dbReference type="InterPro" id="IPR040006">
    <property type="entry name" value="TNKS1BP1-like"/>
</dbReference>
<dbReference type="SMART" id="SM01319">
    <property type="entry name" value="Tankyrase_bdg_C"/>
    <property type="match status" value="1"/>
</dbReference>
<dbReference type="EMBL" id="JAACNH010000001">
    <property type="protein sequence ID" value="KAG8455735.1"/>
    <property type="molecule type" value="Genomic_DNA"/>
</dbReference>
<dbReference type="Proteomes" id="UP000812440">
    <property type="component" value="Chromosome 1"/>
</dbReference>
<feature type="compositionally biased region" description="Polar residues" evidence="1">
    <location>
        <begin position="149"/>
        <end position="163"/>
    </location>
</feature>
<reference evidence="3" key="1">
    <citation type="thesis" date="2020" institute="ProQuest LLC" country="789 East Eisenhower Parkway, Ann Arbor, MI, USA">
        <title>Comparative Genomics and Chromosome Evolution.</title>
        <authorList>
            <person name="Mudd A.B."/>
        </authorList>
    </citation>
    <scope>NUCLEOTIDE SEQUENCE</scope>
    <source>
        <strain evidence="3">Female2</strain>
        <tissue evidence="3">Blood</tissue>
    </source>
</reference>
<feature type="region of interest" description="Disordered" evidence="1">
    <location>
        <begin position="112"/>
        <end position="131"/>
    </location>
</feature>
<proteinExistence type="predicted"/>
<dbReference type="PANTHER" id="PTHR22042:SF3">
    <property type="entry name" value="RIKEN CDNA 2900026A02 GENE"/>
    <property type="match status" value="1"/>
</dbReference>
<dbReference type="Pfam" id="PF15327">
    <property type="entry name" value="Tankyrase_bdg_C"/>
    <property type="match status" value="1"/>
</dbReference>
<dbReference type="AlphaFoldDB" id="A0A8T2KE76"/>
<feature type="domain" description="Tankyrase 1-binding protein C-terminal" evidence="2">
    <location>
        <begin position="202"/>
        <end position="367"/>
    </location>
</feature>
<organism evidence="3 4">
    <name type="scientific">Hymenochirus boettgeri</name>
    <name type="common">Congo dwarf clawed frog</name>
    <dbReference type="NCBI Taxonomy" id="247094"/>
    <lineage>
        <taxon>Eukaryota</taxon>
        <taxon>Metazoa</taxon>
        <taxon>Chordata</taxon>
        <taxon>Craniata</taxon>
        <taxon>Vertebrata</taxon>
        <taxon>Euteleostomi</taxon>
        <taxon>Amphibia</taxon>
        <taxon>Batrachia</taxon>
        <taxon>Anura</taxon>
        <taxon>Pipoidea</taxon>
        <taxon>Pipidae</taxon>
        <taxon>Pipinae</taxon>
        <taxon>Hymenochirus</taxon>
    </lineage>
</organism>
<feature type="compositionally biased region" description="Low complexity" evidence="1">
    <location>
        <begin position="315"/>
        <end position="333"/>
    </location>
</feature>
<feature type="compositionally biased region" description="Low complexity" evidence="1">
    <location>
        <begin position="232"/>
        <end position="251"/>
    </location>
</feature>
<dbReference type="PANTHER" id="PTHR22042">
    <property type="entry name" value="TANKYRASE 1 BINDING PROTEIN"/>
    <property type="match status" value="1"/>
</dbReference>
<evidence type="ECO:0000313" key="4">
    <source>
        <dbReference type="Proteomes" id="UP000812440"/>
    </source>
</evidence>
<evidence type="ECO:0000313" key="3">
    <source>
        <dbReference type="EMBL" id="KAG8455735.1"/>
    </source>
</evidence>
<evidence type="ECO:0000256" key="1">
    <source>
        <dbReference type="SAM" id="MobiDB-lite"/>
    </source>
</evidence>
<evidence type="ECO:0000259" key="2">
    <source>
        <dbReference type="SMART" id="SM01319"/>
    </source>
</evidence>
<feature type="region of interest" description="Disordered" evidence="1">
    <location>
        <begin position="149"/>
        <end position="185"/>
    </location>
</feature>
<comment type="caution">
    <text evidence="3">The sequence shown here is derived from an EMBL/GenBank/DDBJ whole genome shotgun (WGS) entry which is preliminary data.</text>
</comment>
<dbReference type="OrthoDB" id="9950932at2759"/>
<gene>
    <name evidence="3" type="ORF">GDO86_001792</name>
</gene>
<protein>
    <recommendedName>
        <fullName evidence="2">Tankyrase 1-binding protein C-terminal domain-containing protein</fullName>
    </recommendedName>
</protein>
<name>A0A8T2KE76_9PIPI</name>
<dbReference type="InterPro" id="IPR032764">
    <property type="entry name" value="Tankyrase-bd_C"/>
</dbReference>
<feature type="compositionally biased region" description="Basic residues" evidence="1">
    <location>
        <begin position="221"/>
        <end position="231"/>
    </location>
</feature>
<feature type="region of interest" description="Disordered" evidence="1">
    <location>
        <begin position="217"/>
        <end position="376"/>
    </location>
</feature>
<keyword evidence="4" id="KW-1185">Reference proteome</keyword>
<accession>A0A8T2KE76</accession>